<dbReference type="InterPro" id="IPR018253">
    <property type="entry name" value="DnaJ_domain_CS"/>
</dbReference>
<dbReference type="SUPFAM" id="SSF46565">
    <property type="entry name" value="Chaperone J-domain"/>
    <property type="match status" value="1"/>
</dbReference>
<keyword evidence="4" id="KW-1185">Reference proteome</keyword>
<dbReference type="Proteomes" id="UP001054252">
    <property type="component" value="Unassembled WGS sequence"/>
</dbReference>
<feature type="region of interest" description="Disordered" evidence="1">
    <location>
        <begin position="436"/>
        <end position="470"/>
    </location>
</feature>
<dbReference type="InterPro" id="IPR024593">
    <property type="entry name" value="DUF3444"/>
</dbReference>
<comment type="caution">
    <text evidence="3">The sequence shown here is derived from an EMBL/GenBank/DDBJ whole genome shotgun (WGS) entry which is preliminary data.</text>
</comment>
<dbReference type="AlphaFoldDB" id="A0AAV5LYA9"/>
<dbReference type="SMART" id="SM00271">
    <property type="entry name" value="DnaJ"/>
    <property type="match status" value="1"/>
</dbReference>
<name>A0AAV5LYA9_9ROSI</name>
<gene>
    <name evidence="3" type="ORF">SLEP1_g49657</name>
</gene>
<dbReference type="InterPro" id="IPR036869">
    <property type="entry name" value="J_dom_sf"/>
</dbReference>
<dbReference type="Pfam" id="PF23551">
    <property type="entry name" value="Zn_ribbon_20"/>
    <property type="match status" value="1"/>
</dbReference>
<dbReference type="InterPro" id="IPR056988">
    <property type="entry name" value="Zn_ribbon_pln"/>
</dbReference>
<dbReference type="PROSITE" id="PS00636">
    <property type="entry name" value="DNAJ_1"/>
    <property type="match status" value="1"/>
</dbReference>
<dbReference type="PROSITE" id="PS50076">
    <property type="entry name" value="DNAJ_2"/>
    <property type="match status" value="1"/>
</dbReference>
<dbReference type="Gene3D" id="1.10.287.110">
    <property type="entry name" value="DnaJ domain"/>
    <property type="match status" value="1"/>
</dbReference>
<evidence type="ECO:0000313" key="4">
    <source>
        <dbReference type="Proteomes" id="UP001054252"/>
    </source>
</evidence>
<dbReference type="Pfam" id="PF11926">
    <property type="entry name" value="DUF3444"/>
    <property type="match status" value="1"/>
</dbReference>
<dbReference type="PANTHER" id="PTHR44137">
    <property type="entry name" value="BNAC03G44070D PROTEIN"/>
    <property type="match status" value="1"/>
</dbReference>
<reference evidence="3 4" key="1">
    <citation type="journal article" date="2021" name="Commun. Biol.">
        <title>The genome of Shorea leprosula (Dipterocarpaceae) highlights the ecological relevance of drought in aseasonal tropical rainforests.</title>
        <authorList>
            <person name="Ng K.K.S."/>
            <person name="Kobayashi M.J."/>
            <person name="Fawcett J.A."/>
            <person name="Hatakeyama M."/>
            <person name="Paape T."/>
            <person name="Ng C.H."/>
            <person name="Ang C.C."/>
            <person name="Tnah L.H."/>
            <person name="Lee C.T."/>
            <person name="Nishiyama T."/>
            <person name="Sese J."/>
            <person name="O'Brien M.J."/>
            <person name="Copetti D."/>
            <person name="Mohd Noor M.I."/>
            <person name="Ong R.C."/>
            <person name="Putra M."/>
            <person name="Sireger I.Z."/>
            <person name="Indrioko S."/>
            <person name="Kosugi Y."/>
            <person name="Izuno A."/>
            <person name="Isagi Y."/>
            <person name="Lee S.L."/>
            <person name="Shimizu K.K."/>
        </authorList>
    </citation>
    <scope>NUCLEOTIDE SEQUENCE [LARGE SCALE GENOMIC DNA]</scope>
    <source>
        <strain evidence="3">214</strain>
    </source>
</reference>
<dbReference type="CDD" id="cd06257">
    <property type="entry name" value="DnaJ"/>
    <property type="match status" value="1"/>
</dbReference>
<dbReference type="InterPro" id="IPR001623">
    <property type="entry name" value="DnaJ_domain"/>
</dbReference>
<dbReference type="PRINTS" id="PR00625">
    <property type="entry name" value="JDOMAIN"/>
</dbReference>
<dbReference type="Pfam" id="PF00226">
    <property type="entry name" value="DnaJ"/>
    <property type="match status" value="1"/>
</dbReference>
<feature type="domain" description="J" evidence="2">
    <location>
        <begin position="66"/>
        <end position="130"/>
    </location>
</feature>
<evidence type="ECO:0000313" key="3">
    <source>
        <dbReference type="EMBL" id="GKV42225.1"/>
    </source>
</evidence>
<organism evidence="3 4">
    <name type="scientific">Rubroshorea leprosula</name>
    <dbReference type="NCBI Taxonomy" id="152421"/>
    <lineage>
        <taxon>Eukaryota</taxon>
        <taxon>Viridiplantae</taxon>
        <taxon>Streptophyta</taxon>
        <taxon>Embryophyta</taxon>
        <taxon>Tracheophyta</taxon>
        <taxon>Spermatophyta</taxon>
        <taxon>Magnoliopsida</taxon>
        <taxon>eudicotyledons</taxon>
        <taxon>Gunneridae</taxon>
        <taxon>Pentapetalae</taxon>
        <taxon>rosids</taxon>
        <taxon>malvids</taxon>
        <taxon>Malvales</taxon>
        <taxon>Dipterocarpaceae</taxon>
        <taxon>Rubroshorea</taxon>
    </lineage>
</organism>
<dbReference type="EMBL" id="BPVZ01000156">
    <property type="protein sequence ID" value="GKV42225.1"/>
    <property type="molecule type" value="Genomic_DNA"/>
</dbReference>
<protein>
    <recommendedName>
        <fullName evidence="2">J domain-containing protein</fullName>
    </recommendedName>
</protein>
<accession>A0AAV5LYA9</accession>
<evidence type="ECO:0000259" key="2">
    <source>
        <dbReference type="PROSITE" id="PS50076"/>
    </source>
</evidence>
<dbReference type="PANTHER" id="PTHR44137:SF51">
    <property type="entry name" value="MOLECULAR CHAPERONE HSP40_DNAJ FAMILY PROTEIN"/>
    <property type="match status" value="1"/>
</dbReference>
<evidence type="ECO:0000256" key="1">
    <source>
        <dbReference type="SAM" id="MobiDB-lite"/>
    </source>
</evidence>
<proteinExistence type="predicted"/>
<sequence length="823" mass="93090">MDCNKDEAIRAKELAEKKLSEMDIRGAKKFAVRAQNLCPRLDGLAQLLATLDVYVSSEKRINGEVDWYGVLGVQPFADDDTIRKNYRKLALVLHPDKNKSVGADGAFKTLSEAWSVLSDKTKRMSYDQKQNFKGIYADVFNGNPSSSMPTNWTNNNTFNTRNHQCATHPYPAAPSSQVKNDTFWTTCSSCKVQFEYLRNYLNHSLHCIHCHKPFMAVETPPLSINSSNGSTQRTSNNLRQNTSQMHNMRPTRFSGIQSLVRVPQSGAFSKLGGNIGVSAPSFFTAQATDDSKPAFEQLKRGNEEAHTAGLRVNELGIKFHDSQRRAAVLDIASSGAGSGSTIKAQRPKKRRCISDHEWRWYERLVKNQVVLGNGVGVPKAQNSSSEPIRANFPRNFRFSSTRELSLLEIRNMLMMKAKTEILRKLNDWDTASKPNALHESNIVEKEISEKQQGSGADAENGGNEDTNKSADIMDVKTRIHPKKLSSAVSDADSTTEDVDPIMEEADLMSMSVPDPDFHDFDNDRTEKSFGDNQVWAAYDNDDGMPRYYAMIHSVMSLKPFKMRISWLNSKSNHELSPLNWIGSGFYKTSGDFWIGKYVINKLLNSFSHKVKWSKGRKGAIQIYPRKGDVWALYRNWSPDWNELTPDEVIHNYDMVEVLEDYNEQSGAVVVGPLVKVAGFKTVFRQHPEPSMTRIIPREQLFQLSHQVPSYLLTSQEGPNAPKGCLELDPAAMPLELLKVLTEAQVKEMEVTTNLEISEEREQVEIGKPLKLKPDIIPESIGKPVGTEVEERKEIKMPQMIVYRRRRKREWKISRNALNYDVSK</sequence>